<feature type="domain" description="SnoaL-like" evidence="1">
    <location>
        <begin position="6"/>
        <end position="103"/>
    </location>
</feature>
<dbReference type="InterPro" id="IPR037401">
    <property type="entry name" value="SnoaL-like"/>
</dbReference>
<dbReference type="InterPro" id="IPR032710">
    <property type="entry name" value="NTF2-like_dom_sf"/>
</dbReference>
<evidence type="ECO:0000313" key="3">
    <source>
        <dbReference type="Proteomes" id="UP000195331"/>
    </source>
</evidence>
<organism evidence="2 3">
    <name type="scientific">Mycobacterium dioxanotrophicus</name>
    <dbReference type="NCBI Taxonomy" id="482462"/>
    <lineage>
        <taxon>Bacteria</taxon>
        <taxon>Bacillati</taxon>
        <taxon>Actinomycetota</taxon>
        <taxon>Actinomycetes</taxon>
        <taxon>Mycobacteriales</taxon>
        <taxon>Mycobacteriaceae</taxon>
        <taxon>Mycobacterium</taxon>
    </lineage>
</organism>
<proteinExistence type="predicted"/>
<evidence type="ECO:0000313" key="2">
    <source>
        <dbReference type="EMBL" id="ART73576.1"/>
    </source>
</evidence>
<sequence length="112" mass="12328">METNLLAVFNERDARRRTAAITATYTEDVRWTDDDGVAVGHDELNAKAVELQARLQGLHFVKVGGVRQTRGLGFLAWEVRTQDAGAVATGFDVAEVSDGRISRLWTVLNSPE</sequence>
<dbReference type="AlphaFoldDB" id="A0A1Y0CF34"/>
<dbReference type="Gene3D" id="3.10.450.50">
    <property type="match status" value="1"/>
</dbReference>
<protein>
    <recommendedName>
        <fullName evidence="1">SnoaL-like domain-containing protein</fullName>
    </recommendedName>
</protein>
<dbReference type="Proteomes" id="UP000195331">
    <property type="component" value="Chromosome"/>
</dbReference>
<reference evidence="2 3" key="1">
    <citation type="submission" date="2017-04" db="EMBL/GenBank/DDBJ databases">
        <title>Whole Genome Sequence of 1,4-Dioxane Degrading Bacterium Mycobacterium dioxanotrophicus PH-06.</title>
        <authorList>
            <person name="He Y."/>
        </authorList>
    </citation>
    <scope>NUCLEOTIDE SEQUENCE [LARGE SCALE GENOMIC DNA]</scope>
    <source>
        <strain evidence="2 3">PH-06</strain>
    </source>
</reference>
<accession>A0A1Y0CF34</accession>
<dbReference type="KEGG" id="mdx:BTO20_12600"/>
<gene>
    <name evidence="2" type="ORF">BTO20_12600</name>
</gene>
<evidence type="ECO:0000259" key="1">
    <source>
        <dbReference type="Pfam" id="PF12680"/>
    </source>
</evidence>
<dbReference type="EMBL" id="CP020809">
    <property type="protein sequence ID" value="ART73576.1"/>
    <property type="molecule type" value="Genomic_DNA"/>
</dbReference>
<keyword evidence="3" id="KW-1185">Reference proteome</keyword>
<dbReference type="OrthoDB" id="7064268at2"/>
<dbReference type="Pfam" id="PF12680">
    <property type="entry name" value="SnoaL_2"/>
    <property type="match status" value="1"/>
</dbReference>
<name>A0A1Y0CF34_9MYCO</name>
<dbReference type="SUPFAM" id="SSF54427">
    <property type="entry name" value="NTF2-like"/>
    <property type="match status" value="1"/>
</dbReference>